<evidence type="ECO:0000259" key="1">
    <source>
        <dbReference type="Pfam" id="PF13847"/>
    </source>
</evidence>
<sequence length="273" mass="30696">MTKKTSQPYILGTDAQELHRLGIQHQIWASEAQQGWATAGFSAGQTILDLGCGPGFCSKELAYIVGEQGKVIGVDLDEGYIQHFTQVADLYHLNMEGICSSFNDLKLQDNSLGGMYCRWALAWIPNPKQTLQKIYKALKPGGKMVVHEYYDWSTHQTEPPLPGLNKAIAACLKSFKEQEGEIDIGRELPRIFSEIGMRVTSIRLMPKLGSPKNLVWQWPKTFYHSYFPRLVKSGYLTETEAQQAFTDHTNLEKTEGATLFCPMMVEVIAEKTT</sequence>
<dbReference type="PANTHER" id="PTHR43861">
    <property type="entry name" value="TRANS-ACONITATE 2-METHYLTRANSFERASE-RELATED"/>
    <property type="match status" value="1"/>
</dbReference>
<keyword evidence="2" id="KW-0489">Methyltransferase</keyword>
<dbReference type="AlphaFoldDB" id="A0A370QJ62"/>
<evidence type="ECO:0000313" key="3">
    <source>
        <dbReference type="Proteomes" id="UP000255317"/>
    </source>
</evidence>
<reference evidence="2 3" key="1">
    <citation type="submission" date="2018-07" db="EMBL/GenBank/DDBJ databases">
        <title>Genomic Encyclopedia of Type Strains, Phase IV (KMG-IV): sequencing the most valuable type-strain genomes for metagenomic binning, comparative biology and taxonomic classification.</title>
        <authorList>
            <person name="Goeker M."/>
        </authorList>
    </citation>
    <scope>NUCLEOTIDE SEQUENCE [LARGE SCALE GENOMIC DNA]</scope>
    <source>
        <strain evidence="2 3">DSM 101478</strain>
    </source>
</reference>
<dbReference type="OrthoDB" id="9777830at2"/>
<proteinExistence type="predicted"/>
<evidence type="ECO:0000313" key="2">
    <source>
        <dbReference type="EMBL" id="RDK88381.1"/>
    </source>
</evidence>
<feature type="domain" description="Methyltransferase" evidence="1">
    <location>
        <begin position="43"/>
        <end position="155"/>
    </location>
</feature>
<dbReference type="PANTHER" id="PTHR43861:SF1">
    <property type="entry name" value="TRANS-ACONITATE 2-METHYLTRANSFERASE"/>
    <property type="match status" value="1"/>
</dbReference>
<comment type="caution">
    <text evidence="2">The sequence shown here is derived from an EMBL/GenBank/DDBJ whole genome shotgun (WGS) entry which is preliminary data.</text>
</comment>
<gene>
    <name evidence="2" type="ORF">C8D94_101252</name>
</gene>
<dbReference type="SUPFAM" id="SSF53335">
    <property type="entry name" value="S-adenosyl-L-methionine-dependent methyltransferases"/>
    <property type="match status" value="1"/>
</dbReference>
<dbReference type="GO" id="GO:0008168">
    <property type="term" value="F:methyltransferase activity"/>
    <property type="evidence" value="ECO:0007669"/>
    <property type="project" value="UniProtKB-KW"/>
</dbReference>
<keyword evidence="2" id="KW-0808">Transferase</keyword>
<organism evidence="2 3">
    <name type="scientific">Marinirhabdus gelatinilytica</name>
    <dbReference type="NCBI Taxonomy" id="1703343"/>
    <lineage>
        <taxon>Bacteria</taxon>
        <taxon>Pseudomonadati</taxon>
        <taxon>Bacteroidota</taxon>
        <taxon>Flavobacteriia</taxon>
        <taxon>Flavobacteriales</taxon>
        <taxon>Flavobacteriaceae</taxon>
    </lineage>
</organism>
<dbReference type="EMBL" id="QRAO01000001">
    <property type="protein sequence ID" value="RDK88381.1"/>
    <property type="molecule type" value="Genomic_DNA"/>
</dbReference>
<dbReference type="InterPro" id="IPR029063">
    <property type="entry name" value="SAM-dependent_MTases_sf"/>
</dbReference>
<dbReference type="GO" id="GO:0032259">
    <property type="term" value="P:methylation"/>
    <property type="evidence" value="ECO:0007669"/>
    <property type="project" value="UniProtKB-KW"/>
</dbReference>
<name>A0A370QJ62_9FLAO</name>
<accession>A0A370QJ62</accession>
<protein>
    <submittedName>
        <fullName evidence="2">Methyltransferase family protein</fullName>
    </submittedName>
</protein>
<dbReference type="RefSeq" id="WP_115122094.1">
    <property type="nucleotide sequence ID" value="NZ_QRAO01000001.1"/>
</dbReference>
<keyword evidence="3" id="KW-1185">Reference proteome</keyword>
<dbReference type="Pfam" id="PF13847">
    <property type="entry name" value="Methyltransf_31"/>
    <property type="match status" value="1"/>
</dbReference>
<dbReference type="Proteomes" id="UP000255317">
    <property type="component" value="Unassembled WGS sequence"/>
</dbReference>
<dbReference type="InterPro" id="IPR025714">
    <property type="entry name" value="Methyltranfer_dom"/>
</dbReference>
<dbReference type="CDD" id="cd02440">
    <property type="entry name" value="AdoMet_MTases"/>
    <property type="match status" value="1"/>
</dbReference>
<dbReference type="Gene3D" id="3.40.50.150">
    <property type="entry name" value="Vaccinia Virus protein VP39"/>
    <property type="match status" value="1"/>
</dbReference>